<organism evidence="2 3">
    <name type="scientific">Anoxybacillus andreesenii</name>
    <dbReference type="NCBI Taxonomy" id="1325932"/>
    <lineage>
        <taxon>Bacteria</taxon>
        <taxon>Bacillati</taxon>
        <taxon>Bacillota</taxon>
        <taxon>Bacilli</taxon>
        <taxon>Bacillales</taxon>
        <taxon>Anoxybacillaceae</taxon>
        <taxon>Anoxybacillus</taxon>
    </lineage>
</organism>
<evidence type="ECO:0000313" key="3">
    <source>
        <dbReference type="Proteomes" id="UP001231362"/>
    </source>
</evidence>
<proteinExistence type="predicted"/>
<dbReference type="Pfam" id="PF06103">
    <property type="entry name" value="DUF948"/>
    <property type="match status" value="1"/>
</dbReference>
<dbReference type="EMBL" id="JAUSTU010000013">
    <property type="protein sequence ID" value="MDQ0156566.1"/>
    <property type="molecule type" value="Genomic_DNA"/>
</dbReference>
<dbReference type="SUPFAM" id="SSF58104">
    <property type="entry name" value="Methyl-accepting chemotaxis protein (MCP) signaling domain"/>
    <property type="match status" value="1"/>
</dbReference>
<keyword evidence="1" id="KW-0472">Membrane</keyword>
<keyword evidence="1" id="KW-1133">Transmembrane helix</keyword>
<name>A0ABT9V6J8_9BACL</name>
<keyword evidence="1" id="KW-0812">Transmembrane</keyword>
<evidence type="ECO:0000256" key="1">
    <source>
        <dbReference type="SAM" id="Phobius"/>
    </source>
</evidence>
<sequence length="155" mass="17430">MEIILYLSAALAAIAFFILVMFIGRTLKSLQTTLDSVSKTLGGLEQQLDGVTRETTDLLHKTNALAEDIQKKSESLNTVVDAVKDVGTSIKKFNGSIQSITTSLDQQIEQNKEKMSQVIQWSNILLEVKNKWMAKRQAKEISDKPIERKRQRGNH</sequence>
<feature type="transmembrane region" description="Helical" evidence="1">
    <location>
        <begin position="6"/>
        <end position="24"/>
    </location>
</feature>
<dbReference type="PANTHER" id="PTHR40070:SF1">
    <property type="entry name" value="UPF0478 PROTEIN YTXG"/>
    <property type="match status" value="1"/>
</dbReference>
<gene>
    <name evidence="2" type="ORF">J2S07_002887</name>
</gene>
<dbReference type="PANTHER" id="PTHR40070">
    <property type="entry name" value="UPF0478 PROTEIN YTXG"/>
    <property type="match status" value="1"/>
</dbReference>
<dbReference type="Proteomes" id="UP001231362">
    <property type="component" value="Unassembled WGS sequence"/>
</dbReference>
<dbReference type="Gene3D" id="1.10.287.950">
    <property type="entry name" value="Methyl-accepting chemotaxis protein"/>
    <property type="match status" value="1"/>
</dbReference>
<protein>
    <submittedName>
        <fullName evidence="2">Uncharacterized protein YoxC</fullName>
    </submittedName>
</protein>
<evidence type="ECO:0000313" key="2">
    <source>
        <dbReference type="EMBL" id="MDQ0156566.1"/>
    </source>
</evidence>
<dbReference type="RefSeq" id="WP_307151075.1">
    <property type="nucleotide sequence ID" value="NZ_JAUSTU010000013.1"/>
</dbReference>
<keyword evidence="3" id="KW-1185">Reference proteome</keyword>
<accession>A0ABT9V6J8</accession>
<dbReference type="InterPro" id="IPR009293">
    <property type="entry name" value="UPF0478"/>
</dbReference>
<comment type="caution">
    <text evidence="2">The sequence shown here is derived from an EMBL/GenBank/DDBJ whole genome shotgun (WGS) entry which is preliminary data.</text>
</comment>
<reference evidence="2 3" key="1">
    <citation type="submission" date="2023-07" db="EMBL/GenBank/DDBJ databases">
        <title>Genomic Encyclopedia of Type Strains, Phase IV (KMG-IV): sequencing the most valuable type-strain genomes for metagenomic binning, comparative biology and taxonomic classification.</title>
        <authorList>
            <person name="Goeker M."/>
        </authorList>
    </citation>
    <scope>NUCLEOTIDE SEQUENCE [LARGE SCALE GENOMIC DNA]</scope>
    <source>
        <strain evidence="2 3">DSM 23948</strain>
    </source>
</reference>